<evidence type="ECO:0000313" key="2">
    <source>
        <dbReference type="Proteomes" id="UP001638806"/>
    </source>
</evidence>
<reference evidence="1" key="1">
    <citation type="submission" date="2024-12" db="EMBL/GenBank/DDBJ databases">
        <title>Comparative genomics and development of molecular markers within Purpureocillium lilacinum and among Purpureocillium species.</title>
        <authorList>
            <person name="Yeh Z.-Y."/>
            <person name="Ni N.-T."/>
            <person name="Lo P.-H."/>
            <person name="Mushyakhwo K."/>
            <person name="Lin C.-F."/>
            <person name="Nai Y.-S."/>
        </authorList>
    </citation>
    <scope>NUCLEOTIDE SEQUENCE</scope>
    <source>
        <strain evidence="1">NCHU-NPUST-175</strain>
    </source>
</reference>
<gene>
    <name evidence="1" type="ORF">ACCO45_005851</name>
</gene>
<protein>
    <submittedName>
        <fullName evidence="1">Uncharacterized protein</fullName>
    </submittedName>
</protein>
<dbReference type="Proteomes" id="UP001638806">
    <property type="component" value="Unassembled WGS sequence"/>
</dbReference>
<accession>A0ACC4DYW5</accession>
<organism evidence="1 2">
    <name type="scientific">Purpureocillium lilacinum</name>
    <name type="common">Paecilomyces lilacinus</name>
    <dbReference type="NCBI Taxonomy" id="33203"/>
    <lineage>
        <taxon>Eukaryota</taxon>
        <taxon>Fungi</taxon>
        <taxon>Dikarya</taxon>
        <taxon>Ascomycota</taxon>
        <taxon>Pezizomycotina</taxon>
        <taxon>Sordariomycetes</taxon>
        <taxon>Hypocreomycetidae</taxon>
        <taxon>Hypocreales</taxon>
        <taxon>Ophiocordycipitaceae</taxon>
        <taxon>Purpureocillium</taxon>
    </lineage>
</organism>
<dbReference type="EMBL" id="JBGNUJ010000004">
    <property type="protein sequence ID" value="KAL3960734.1"/>
    <property type="molecule type" value="Genomic_DNA"/>
</dbReference>
<comment type="caution">
    <text evidence="1">The sequence shown here is derived from an EMBL/GenBank/DDBJ whole genome shotgun (WGS) entry which is preliminary data.</text>
</comment>
<sequence>MLLGTIWRGAALAVAALAPAVARAADDADNPPGQSTFVSPDGDVAFAFTVPEHNNLDVYFSLRVSLDSAWGGVGLGSDDMKGALFLLLYRDSRSDSNVTFSPRVAYGNYEPEFYPDLNYEVLNGTGVRDDGYMYFNAKCIEHCRSWPARGTGSGYIDVSSPASNAIYAVGPRESFRSADQRASIKFHREFGGFTIDMQHTQGSADLPVLNANSKNEGVSFGWRKTGKADVKAALHGAFMVLFLVVLFPVGVAFLRLGQWARWHAVNQTVAMLGVFAGFALGVVTSFNYQRSRGFRHYHQILGFIIVAFIIGQFVLGFLHHTEYRKTQAPTKFGRIHLWLGRIIIFFGVLNAFFGFSFALDNKYGMILAGLLIFIGFVMLFFVFGRGYLNKKKRVQLANGQPGANTSYQPHPGGRTTTPRPSPATRPTRPRATSRPRSTSACSRCRRGQHRRGGAQTRTTRTRDWGAPNGRENSHEDGSPTLGEQNRASERFDNREQASIVS</sequence>
<name>A0ACC4DYW5_PURLI</name>
<proteinExistence type="predicted"/>
<keyword evidence="2" id="KW-1185">Reference proteome</keyword>
<evidence type="ECO:0000313" key="1">
    <source>
        <dbReference type="EMBL" id="KAL3960734.1"/>
    </source>
</evidence>